<gene>
    <name evidence="3" type="ORF">PghCCS26_09360</name>
</gene>
<dbReference type="RefSeq" id="WP_317978988.1">
    <property type="nucleotide sequence ID" value="NZ_BTCL01000002.1"/>
</dbReference>
<evidence type="ECO:0000259" key="2">
    <source>
        <dbReference type="Pfam" id="PF07435"/>
    </source>
</evidence>
<comment type="caution">
    <text evidence="3">The sequence shown here is derived from an EMBL/GenBank/DDBJ whole genome shotgun (WGS) entry which is preliminary data.</text>
</comment>
<dbReference type="Pfam" id="PF07435">
    <property type="entry name" value="YycH"/>
    <property type="match status" value="1"/>
</dbReference>
<sequence length="496" mass="55707">MMEKAKTLLLVMLVALSLIQSYFLAYSMPGLGATVKTGQDYINADPLGKKSNAENVIFPEEIVLHFGGNEHTVLYPGSTFYNMILKDRIQGREFKGFQRNPANVLNWDEVRKNDIGVELRFQNGIPVELLKKLLKVQGDLLFLGETIDRIWIFKATDSEEVRTFFFSADGQKVYESTQADLTVRDVQDYVGFGEYQPKYQMTSDGIYLPKQPIQSVEMVFSYEAYSSELMQQNLLDPATTKALYDRSGSQIYTDGKRGLQIEQKGVWMIYTNPAASQSEENPLSENVFASIEFINQHGGWDGLNRFVNPGLNLEGKTGKYAEFQQYVDNYPVIETKDFEYGSMRLTLQQGVVTEYSRSLITLASRSKTREARWLPGGAQLRSALDHYDRRSEVVRLFPALKAEPLENNELKFIPIWAVQLEDGAQEALTEAYPTGFVPQEIKDSSSSAHESGEGTSTDKGGREASGHETAERDGNSLFGGSDPLQNSIEPGKESKQ</sequence>
<keyword evidence="4" id="KW-1185">Reference proteome</keyword>
<evidence type="ECO:0000313" key="3">
    <source>
        <dbReference type="EMBL" id="GMK43809.1"/>
    </source>
</evidence>
<dbReference type="InterPro" id="IPR009996">
    <property type="entry name" value="YycH"/>
</dbReference>
<feature type="region of interest" description="Disordered" evidence="1">
    <location>
        <begin position="438"/>
        <end position="496"/>
    </location>
</feature>
<proteinExistence type="predicted"/>
<dbReference type="Gene3D" id="3.30.310.160">
    <property type="entry name" value="YycH protein, domain 2"/>
    <property type="match status" value="1"/>
</dbReference>
<dbReference type="EMBL" id="BTCL01000002">
    <property type="protein sequence ID" value="GMK43809.1"/>
    <property type="molecule type" value="Genomic_DNA"/>
</dbReference>
<reference evidence="3 4" key="1">
    <citation type="submission" date="2023-05" db="EMBL/GenBank/DDBJ databases">
        <title>Draft genome of Paenibacillus sp. CCS26.</title>
        <authorList>
            <person name="Akita H."/>
            <person name="Shinto Y."/>
            <person name="Kimura Z."/>
        </authorList>
    </citation>
    <scope>NUCLEOTIDE SEQUENCE [LARGE SCALE GENOMIC DNA]</scope>
    <source>
        <strain evidence="3 4">CCS26</strain>
    </source>
</reference>
<dbReference type="CDD" id="cd15787">
    <property type="entry name" value="YycH_N"/>
    <property type="match status" value="1"/>
</dbReference>
<feature type="compositionally biased region" description="Polar residues" evidence="1">
    <location>
        <begin position="444"/>
        <end position="458"/>
    </location>
</feature>
<organism evidence="3 4">
    <name type="scientific">Paenibacillus glycanilyticus</name>
    <dbReference type="NCBI Taxonomy" id="126569"/>
    <lineage>
        <taxon>Bacteria</taxon>
        <taxon>Bacillati</taxon>
        <taxon>Bacillota</taxon>
        <taxon>Bacilli</taxon>
        <taxon>Bacillales</taxon>
        <taxon>Paenibacillaceae</taxon>
        <taxon>Paenibacillus</taxon>
    </lineage>
</organism>
<dbReference type="Proteomes" id="UP001285921">
    <property type="component" value="Unassembled WGS sequence"/>
</dbReference>
<evidence type="ECO:0000256" key="1">
    <source>
        <dbReference type="SAM" id="MobiDB-lite"/>
    </source>
</evidence>
<feature type="domain" description="Regulatory protein YycH" evidence="2">
    <location>
        <begin position="3"/>
        <end position="422"/>
    </location>
</feature>
<feature type="compositionally biased region" description="Basic and acidic residues" evidence="1">
    <location>
        <begin position="459"/>
        <end position="474"/>
    </location>
</feature>
<evidence type="ECO:0000313" key="4">
    <source>
        <dbReference type="Proteomes" id="UP001285921"/>
    </source>
</evidence>
<name>A0ABQ6NG99_9BACL</name>
<protein>
    <recommendedName>
        <fullName evidence="2">Regulatory protein YycH domain-containing protein</fullName>
    </recommendedName>
</protein>
<accession>A0ABQ6NG99</accession>
<dbReference type="InterPro" id="IPR042274">
    <property type="entry name" value="YycH/YycI_2"/>
</dbReference>